<organism evidence="9 10">
    <name type="scientific">Tropicimonas aquimaris</name>
    <dbReference type="NCBI Taxonomy" id="914152"/>
    <lineage>
        <taxon>Bacteria</taxon>
        <taxon>Pseudomonadati</taxon>
        <taxon>Pseudomonadota</taxon>
        <taxon>Alphaproteobacteria</taxon>
        <taxon>Rhodobacterales</taxon>
        <taxon>Roseobacteraceae</taxon>
        <taxon>Tropicimonas</taxon>
    </lineage>
</organism>
<dbReference type="PRINTS" id="PR00149">
    <property type="entry name" value="FUMRATELYASE"/>
</dbReference>
<dbReference type="Pfam" id="PF14698">
    <property type="entry name" value="ASL_C2"/>
    <property type="match status" value="1"/>
</dbReference>
<dbReference type="PRINTS" id="PR00145">
    <property type="entry name" value="ARGSUCLYASE"/>
</dbReference>
<dbReference type="NCBIfam" id="TIGR00838">
    <property type="entry name" value="argH"/>
    <property type="match status" value="1"/>
</dbReference>
<proteinExistence type="inferred from homology"/>
<dbReference type="Gene3D" id="1.10.40.30">
    <property type="entry name" value="Fumarase/aspartase (C-terminal domain)"/>
    <property type="match status" value="1"/>
</dbReference>
<accession>A0ABW3IVU5</accession>
<dbReference type="PROSITE" id="PS00163">
    <property type="entry name" value="FUMARATE_LYASES"/>
    <property type="match status" value="1"/>
</dbReference>
<dbReference type="InterPro" id="IPR024083">
    <property type="entry name" value="Fumarase/histidase_N"/>
</dbReference>
<dbReference type="Pfam" id="PF00206">
    <property type="entry name" value="Lyase_1"/>
    <property type="match status" value="1"/>
</dbReference>
<dbReference type="RefSeq" id="WP_386076855.1">
    <property type="nucleotide sequence ID" value="NZ_JBHTJT010000046.1"/>
</dbReference>
<dbReference type="InterPro" id="IPR008948">
    <property type="entry name" value="L-Aspartase-like"/>
</dbReference>
<dbReference type="PANTHER" id="PTHR43814:SF1">
    <property type="entry name" value="ARGININOSUCCINATE LYASE"/>
    <property type="match status" value="1"/>
</dbReference>
<sequence>MTDASQQAANKMWGGRFAAGPDAIMEAINASIGFDRRLARQDIEGSRAHAAMLAAQGIITDSDAQAIREGLLTVLSEIEGGRFEFSTALEDIHMNVEARLKTLIGEPAGRLHTARSRNDQVATDFRLWVRDQCDAAIEGVGALQKALLGQAEAGADWVMPGFTHLQTAQPVTWGHHMMAYVEMLGRDASRFRDARARMNECPLGAAALAGTSFPIDRHATAATLGFDRPMANSLDAVSDRDFALEFLGVASICAMHLSRLAEELVIWSSAQFRFVTMSDRFSTGSSIMPQKKNPDAAELIRAKIGRIMGANVGLMTVMKGLPLAYCKDTQEDKEPIFDAADTLMLSLAAMTGMVADMTANREALAASAGSGFSTATDLADWLVRELGLPFREAHHVTGALVALAEKRGCDLPELSLEDMQATHAGITEGVFEVLGVENSVASRTSFGGTAPAQVRERIAEWKTRL</sequence>
<evidence type="ECO:0000313" key="10">
    <source>
        <dbReference type="Proteomes" id="UP001597108"/>
    </source>
</evidence>
<dbReference type="InterPro" id="IPR022761">
    <property type="entry name" value="Fumarate_lyase_N"/>
</dbReference>
<evidence type="ECO:0000256" key="3">
    <source>
        <dbReference type="ARBA" id="ARBA00012338"/>
    </source>
</evidence>
<evidence type="ECO:0000313" key="9">
    <source>
        <dbReference type="EMBL" id="MFD0981695.1"/>
    </source>
</evidence>
<name>A0ABW3IVU5_9RHOB</name>
<keyword evidence="6" id="KW-0028">Amino-acid biosynthesis</keyword>
<evidence type="ECO:0000259" key="7">
    <source>
        <dbReference type="Pfam" id="PF00206"/>
    </source>
</evidence>
<reference evidence="10" key="1">
    <citation type="journal article" date="2019" name="Int. J. Syst. Evol. Microbiol.">
        <title>The Global Catalogue of Microorganisms (GCM) 10K type strain sequencing project: providing services to taxonomists for standard genome sequencing and annotation.</title>
        <authorList>
            <consortium name="The Broad Institute Genomics Platform"/>
            <consortium name="The Broad Institute Genome Sequencing Center for Infectious Disease"/>
            <person name="Wu L."/>
            <person name="Ma J."/>
        </authorList>
    </citation>
    <scope>NUCLEOTIDE SEQUENCE [LARGE SCALE GENOMIC DNA]</scope>
    <source>
        <strain evidence="10">CCUG 60524</strain>
    </source>
</reference>
<evidence type="ECO:0000256" key="5">
    <source>
        <dbReference type="ARBA" id="ARBA00023239"/>
    </source>
</evidence>
<keyword evidence="6" id="KW-0963">Cytoplasm</keyword>
<comment type="subcellular location">
    <subcellularLocation>
        <location evidence="6">Cytoplasm</location>
    </subcellularLocation>
</comment>
<dbReference type="SUPFAM" id="SSF48557">
    <property type="entry name" value="L-aspartase-like"/>
    <property type="match status" value="1"/>
</dbReference>
<dbReference type="InterPro" id="IPR009049">
    <property type="entry name" value="Argininosuccinate_lyase"/>
</dbReference>
<dbReference type="InterPro" id="IPR029419">
    <property type="entry name" value="Arg_succ_lyase_C"/>
</dbReference>
<dbReference type="HAMAP" id="MF_00006">
    <property type="entry name" value="Arg_succ_lyase"/>
    <property type="match status" value="1"/>
</dbReference>
<feature type="domain" description="Argininosuccinate lyase C-terminal" evidence="8">
    <location>
        <begin position="372"/>
        <end position="441"/>
    </location>
</feature>
<keyword evidence="4 6" id="KW-0055">Arginine biosynthesis</keyword>
<dbReference type="GO" id="GO:0004056">
    <property type="term" value="F:argininosuccinate lyase activity"/>
    <property type="evidence" value="ECO:0007669"/>
    <property type="project" value="UniProtKB-EC"/>
</dbReference>
<evidence type="ECO:0000256" key="4">
    <source>
        <dbReference type="ARBA" id="ARBA00022571"/>
    </source>
</evidence>
<comment type="pathway">
    <text evidence="2 6">Amino-acid biosynthesis; L-arginine biosynthesis; L-arginine from L-ornithine and carbamoyl phosphate: step 3/3.</text>
</comment>
<dbReference type="Proteomes" id="UP001597108">
    <property type="component" value="Unassembled WGS sequence"/>
</dbReference>
<feature type="domain" description="Fumarate lyase N-terminal" evidence="7">
    <location>
        <begin position="15"/>
        <end position="309"/>
    </location>
</feature>
<keyword evidence="10" id="KW-1185">Reference proteome</keyword>
<gene>
    <name evidence="6 9" type="primary">argH</name>
    <name evidence="9" type="ORF">ACFQ2S_18840</name>
</gene>
<protein>
    <recommendedName>
        <fullName evidence="3 6">Argininosuccinate lyase</fullName>
        <shortName evidence="6">ASAL</shortName>
        <ecNumber evidence="3 6">4.3.2.1</ecNumber>
    </recommendedName>
    <alternativeName>
        <fullName evidence="6">Arginosuccinase</fullName>
    </alternativeName>
</protein>
<dbReference type="EC" id="4.3.2.1" evidence="3 6"/>
<evidence type="ECO:0000256" key="1">
    <source>
        <dbReference type="ARBA" id="ARBA00000985"/>
    </source>
</evidence>
<comment type="catalytic activity">
    <reaction evidence="1 6">
        <text>2-(N(omega)-L-arginino)succinate = fumarate + L-arginine</text>
        <dbReference type="Rhea" id="RHEA:24020"/>
        <dbReference type="ChEBI" id="CHEBI:29806"/>
        <dbReference type="ChEBI" id="CHEBI:32682"/>
        <dbReference type="ChEBI" id="CHEBI:57472"/>
        <dbReference type="EC" id="4.3.2.1"/>
    </reaction>
</comment>
<dbReference type="InterPro" id="IPR020557">
    <property type="entry name" value="Fumarate_lyase_CS"/>
</dbReference>
<dbReference type="EMBL" id="JBHTJT010000046">
    <property type="protein sequence ID" value="MFD0981695.1"/>
    <property type="molecule type" value="Genomic_DNA"/>
</dbReference>
<comment type="caution">
    <text evidence="9">The sequence shown here is derived from an EMBL/GenBank/DDBJ whole genome shotgun (WGS) entry which is preliminary data.</text>
</comment>
<dbReference type="Gene3D" id="1.10.275.10">
    <property type="entry name" value="Fumarase/aspartase (N-terminal domain)"/>
    <property type="match status" value="1"/>
</dbReference>
<evidence type="ECO:0000256" key="2">
    <source>
        <dbReference type="ARBA" id="ARBA00004941"/>
    </source>
</evidence>
<evidence type="ECO:0000259" key="8">
    <source>
        <dbReference type="Pfam" id="PF14698"/>
    </source>
</evidence>
<dbReference type="CDD" id="cd01359">
    <property type="entry name" value="Argininosuccinate_lyase"/>
    <property type="match status" value="1"/>
</dbReference>
<keyword evidence="5 6" id="KW-0456">Lyase</keyword>
<comment type="similarity">
    <text evidence="6">Belongs to the lyase 1 family. Argininosuccinate lyase subfamily.</text>
</comment>
<evidence type="ECO:0000256" key="6">
    <source>
        <dbReference type="HAMAP-Rule" id="MF_00006"/>
    </source>
</evidence>
<dbReference type="PANTHER" id="PTHR43814">
    <property type="entry name" value="ARGININOSUCCINATE LYASE"/>
    <property type="match status" value="1"/>
</dbReference>
<dbReference type="InterPro" id="IPR000362">
    <property type="entry name" value="Fumarate_lyase_fam"/>
</dbReference>
<dbReference type="Gene3D" id="1.20.200.10">
    <property type="entry name" value="Fumarase/aspartase (Central domain)"/>
    <property type="match status" value="1"/>
</dbReference>